<protein>
    <submittedName>
        <fullName evidence="1">Uncharacterized protein</fullName>
    </submittedName>
</protein>
<evidence type="ECO:0000313" key="1">
    <source>
        <dbReference type="EMBL" id="KAJ8942265.1"/>
    </source>
</evidence>
<dbReference type="Proteomes" id="UP001162162">
    <property type="component" value="Unassembled WGS sequence"/>
</dbReference>
<gene>
    <name evidence="1" type="ORF">NQ318_008009</name>
</gene>
<accession>A0AAV8XTB2</accession>
<dbReference type="EMBL" id="JAPWTK010000335">
    <property type="protein sequence ID" value="KAJ8942265.1"/>
    <property type="molecule type" value="Genomic_DNA"/>
</dbReference>
<name>A0AAV8XTB2_9CUCU</name>
<dbReference type="AlphaFoldDB" id="A0AAV8XTB2"/>
<proteinExistence type="predicted"/>
<organism evidence="1 2">
    <name type="scientific">Aromia moschata</name>
    <dbReference type="NCBI Taxonomy" id="1265417"/>
    <lineage>
        <taxon>Eukaryota</taxon>
        <taxon>Metazoa</taxon>
        <taxon>Ecdysozoa</taxon>
        <taxon>Arthropoda</taxon>
        <taxon>Hexapoda</taxon>
        <taxon>Insecta</taxon>
        <taxon>Pterygota</taxon>
        <taxon>Neoptera</taxon>
        <taxon>Endopterygota</taxon>
        <taxon>Coleoptera</taxon>
        <taxon>Polyphaga</taxon>
        <taxon>Cucujiformia</taxon>
        <taxon>Chrysomeloidea</taxon>
        <taxon>Cerambycidae</taxon>
        <taxon>Cerambycinae</taxon>
        <taxon>Callichromatini</taxon>
        <taxon>Aromia</taxon>
    </lineage>
</organism>
<reference evidence="1" key="1">
    <citation type="journal article" date="2023" name="Insect Mol. Biol.">
        <title>Genome sequencing provides insights into the evolution of gene families encoding plant cell wall-degrading enzymes in longhorned beetles.</title>
        <authorList>
            <person name="Shin N.R."/>
            <person name="Okamura Y."/>
            <person name="Kirsch R."/>
            <person name="Pauchet Y."/>
        </authorList>
    </citation>
    <scope>NUCLEOTIDE SEQUENCE</scope>
    <source>
        <strain evidence="1">AMC_N1</strain>
    </source>
</reference>
<keyword evidence="2" id="KW-1185">Reference proteome</keyword>
<sequence length="70" mass="8137">MEKELNLPGVCVWAGIHAGGLVGPYYFEGHVTGQSYLEMLEDLRGQMDNVQHYELRHFWVGFPIRYDPRI</sequence>
<evidence type="ECO:0000313" key="2">
    <source>
        <dbReference type="Proteomes" id="UP001162162"/>
    </source>
</evidence>
<comment type="caution">
    <text evidence="1">The sequence shown here is derived from an EMBL/GenBank/DDBJ whole genome shotgun (WGS) entry which is preliminary data.</text>
</comment>